<feature type="region of interest" description="Disordered" evidence="1">
    <location>
        <begin position="1"/>
        <end position="24"/>
    </location>
</feature>
<dbReference type="Proteomes" id="UP000197290">
    <property type="component" value="Unassembled WGS sequence"/>
</dbReference>
<proteinExistence type="predicted"/>
<keyword evidence="2" id="KW-1133">Transmembrane helix</keyword>
<dbReference type="AlphaFoldDB" id="A0A245ZHM9"/>
<keyword evidence="2" id="KW-0472">Membrane</keyword>
<evidence type="ECO:0000256" key="2">
    <source>
        <dbReference type="SAM" id="Phobius"/>
    </source>
</evidence>
<comment type="caution">
    <text evidence="3">The sequence shown here is derived from an EMBL/GenBank/DDBJ whole genome shotgun (WGS) entry which is preliminary data.</text>
</comment>
<name>A0A245ZHM9_9SPHN</name>
<evidence type="ECO:0000313" key="4">
    <source>
        <dbReference type="Proteomes" id="UP000197290"/>
    </source>
</evidence>
<sequence length="58" mass="6097">MTALSSRIVATEKRDRRDHRRGRQPRFSAGLSVIVAIVAVAGGPCAGAVAMGASLYEL</sequence>
<gene>
    <name evidence="3" type="ORF">SPDO_22240</name>
</gene>
<keyword evidence="4" id="KW-1185">Reference proteome</keyword>
<organism evidence="3 4">
    <name type="scientific">Sphingomonas dokdonensis</name>
    <dbReference type="NCBI Taxonomy" id="344880"/>
    <lineage>
        <taxon>Bacteria</taxon>
        <taxon>Pseudomonadati</taxon>
        <taxon>Pseudomonadota</taxon>
        <taxon>Alphaproteobacteria</taxon>
        <taxon>Sphingomonadales</taxon>
        <taxon>Sphingomonadaceae</taxon>
        <taxon>Sphingomonas</taxon>
    </lineage>
</organism>
<evidence type="ECO:0000313" key="3">
    <source>
        <dbReference type="EMBL" id="OWK29243.1"/>
    </source>
</evidence>
<reference evidence="3 4" key="1">
    <citation type="submission" date="2017-03" db="EMBL/GenBank/DDBJ databases">
        <title>Genome sequence of Sphingomonas dokdonensis DSM 21029.</title>
        <authorList>
            <person name="Poehlein A."/>
            <person name="Wuebbeler J.H."/>
            <person name="Steinbuechel A."/>
            <person name="Daniel R."/>
        </authorList>
    </citation>
    <scope>NUCLEOTIDE SEQUENCE [LARGE SCALE GENOMIC DNA]</scope>
    <source>
        <strain evidence="3 4">DSM 21029</strain>
    </source>
</reference>
<evidence type="ECO:0000256" key="1">
    <source>
        <dbReference type="SAM" id="MobiDB-lite"/>
    </source>
</evidence>
<feature type="transmembrane region" description="Helical" evidence="2">
    <location>
        <begin position="27"/>
        <end position="56"/>
    </location>
</feature>
<dbReference type="EMBL" id="NBBI01000004">
    <property type="protein sequence ID" value="OWK29243.1"/>
    <property type="molecule type" value="Genomic_DNA"/>
</dbReference>
<accession>A0A245ZHM9</accession>
<protein>
    <submittedName>
        <fullName evidence="3">Uncharacterized protein</fullName>
    </submittedName>
</protein>
<keyword evidence="2" id="KW-0812">Transmembrane</keyword>